<dbReference type="EMBL" id="KN727255">
    <property type="protein sequence ID" value="KIH66105.1"/>
    <property type="molecule type" value="Genomic_DNA"/>
</dbReference>
<accession>A0A0C2GX52</accession>
<protein>
    <submittedName>
        <fullName evidence="1">Uncharacterized protein</fullName>
    </submittedName>
</protein>
<dbReference type="Proteomes" id="UP000054047">
    <property type="component" value="Unassembled WGS sequence"/>
</dbReference>
<keyword evidence="2" id="KW-1185">Reference proteome</keyword>
<organism evidence="1 2">
    <name type="scientific">Ancylostoma duodenale</name>
    <dbReference type="NCBI Taxonomy" id="51022"/>
    <lineage>
        <taxon>Eukaryota</taxon>
        <taxon>Metazoa</taxon>
        <taxon>Ecdysozoa</taxon>
        <taxon>Nematoda</taxon>
        <taxon>Chromadorea</taxon>
        <taxon>Rhabditida</taxon>
        <taxon>Rhabditina</taxon>
        <taxon>Rhabditomorpha</taxon>
        <taxon>Strongyloidea</taxon>
        <taxon>Ancylostomatidae</taxon>
        <taxon>Ancylostomatinae</taxon>
        <taxon>Ancylostoma</taxon>
    </lineage>
</organism>
<dbReference type="AlphaFoldDB" id="A0A0C2GX52"/>
<evidence type="ECO:0000313" key="2">
    <source>
        <dbReference type="Proteomes" id="UP000054047"/>
    </source>
</evidence>
<dbReference type="OrthoDB" id="5872069at2759"/>
<proteinExistence type="predicted"/>
<gene>
    <name evidence="1" type="ORF">ANCDUO_03561</name>
</gene>
<sequence length="155" mass="16690">MPIEECFDSLIARCSGPLSALKDLTTATIPYDHPLFSPSDGTLFLSSSAMGPPVTRFRAHPAEAWVAGVHSTAAPAPNAPVGDTPTDAPNSSKMVAHLTSALRDMDDFSVVHGRDAKRLRDGASEALTNVWYDRHYTTSQLVQKFNDSNTNSCEV</sequence>
<reference evidence="1 2" key="1">
    <citation type="submission" date="2013-12" db="EMBL/GenBank/DDBJ databases">
        <title>Draft genome of the parsitic nematode Ancylostoma duodenale.</title>
        <authorList>
            <person name="Mitreva M."/>
        </authorList>
    </citation>
    <scope>NUCLEOTIDE SEQUENCE [LARGE SCALE GENOMIC DNA]</scope>
    <source>
        <strain evidence="1 2">Zhejiang</strain>
    </source>
</reference>
<evidence type="ECO:0000313" key="1">
    <source>
        <dbReference type="EMBL" id="KIH66105.1"/>
    </source>
</evidence>
<name>A0A0C2GX52_9BILA</name>